<comment type="caution">
    <text evidence="5">The sequence shown here is derived from an EMBL/GenBank/DDBJ whole genome shotgun (WGS) entry which is preliminary data.</text>
</comment>
<evidence type="ECO:0000259" key="3">
    <source>
        <dbReference type="Pfam" id="PF00394"/>
    </source>
</evidence>
<evidence type="ECO:0000256" key="1">
    <source>
        <dbReference type="ARBA" id="ARBA00010609"/>
    </source>
</evidence>
<dbReference type="Pfam" id="PF07731">
    <property type="entry name" value="Cu-oxidase_2"/>
    <property type="match status" value="1"/>
</dbReference>
<proteinExistence type="inferred from homology"/>
<dbReference type="OrthoDB" id="2121828at2759"/>
<comment type="similarity">
    <text evidence="1">Belongs to the multicopper oxidase family.</text>
</comment>
<feature type="domain" description="Plastocyanin-like" evidence="4">
    <location>
        <begin position="229"/>
        <end position="352"/>
    </location>
</feature>
<dbReference type="InterPro" id="IPR008972">
    <property type="entry name" value="Cupredoxin"/>
</dbReference>
<accession>A0A4U0XGW8</accession>
<dbReference type="SUPFAM" id="SSF49503">
    <property type="entry name" value="Cupredoxins"/>
    <property type="match status" value="2"/>
</dbReference>
<organism evidence="5 6">
    <name type="scientific">Friedmanniomyces simplex</name>
    <dbReference type="NCBI Taxonomy" id="329884"/>
    <lineage>
        <taxon>Eukaryota</taxon>
        <taxon>Fungi</taxon>
        <taxon>Dikarya</taxon>
        <taxon>Ascomycota</taxon>
        <taxon>Pezizomycotina</taxon>
        <taxon>Dothideomycetes</taxon>
        <taxon>Dothideomycetidae</taxon>
        <taxon>Mycosphaerellales</taxon>
        <taxon>Teratosphaeriaceae</taxon>
        <taxon>Friedmanniomyces</taxon>
    </lineage>
</organism>
<evidence type="ECO:0000256" key="2">
    <source>
        <dbReference type="ARBA" id="ARBA00022723"/>
    </source>
</evidence>
<dbReference type="AlphaFoldDB" id="A0A4U0XGW8"/>
<dbReference type="Proteomes" id="UP000309340">
    <property type="component" value="Unassembled WGS sequence"/>
</dbReference>
<dbReference type="InterPro" id="IPR011706">
    <property type="entry name" value="Cu-oxidase_C"/>
</dbReference>
<reference evidence="5 6" key="1">
    <citation type="submission" date="2017-03" db="EMBL/GenBank/DDBJ databases">
        <title>Genomes of endolithic fungi from Antarctica.</title>
        <authorList>
            <person name="Coleine C."/>
            <person name="Masonjones S."/>
            <person name="Stajich J.E."/>
        </authorList>
    </citation>
    <scope>NUCLEOTIDE SEQUENCE [LARGE SCALE GENOMIC DNA]</scope>
    <source>
        <strain evidence="5 6">CCFEE 5184</strain>
    </source>
</reference>
<feature type="domain" description="Plastocyanin-like" evidence="3">
    <location>
        <begin position="2"/>
        <end position="155"/>
    </location>
</feature>
<dbReference type="EMBL" id="NAJQ01000168">
    <property type="protein sequence ID" value="TKA76282.1"/>
    <property type="molecule type" value="Genomic_DNA"/>
</dbReference>
<name>A0A4U0XGW8_9PEZI</name>
<keyword evidence="6" id="KW-1185">Reference proteome</keyword>
<dbReference type="Gene3D" id="2.60.40.420">
    <property type="entry name" value="Cupredoxins - blue copper proteins"/>
    <property type="match status" value="2"/>
</dbReference>
<evidence type="ECO:0000259" key="4">
    <source>
        <dbReference type="Pfam" id="PF07731"/>
    </source>
</evidence>
<dbReference type="GO" id="GO:0016491">
    <property type="term" value="F:oxidoreductase activity"/>
    <property type="evidence" value="ECO:0007669"/>
    <property type="project" value="InterPro"/>
</dbReference>
<dbReference type="PROSITE" id="PS00080">
    <property type="entry name" value="MULTICOPPER_OXIDASE2"/>
    <property type="match status" value="1"/>
</dbReference>
<dbReference type="PANTHER" id="PTHR11709">
    <property type="entry name" value="MULTI-COPPER OXIDASE"/>
    <property type="match status" value="1"/>
</dbReference>
<protein>
    <recommendedName>
        <fullName evidence="7">Laccase-2</fullName>
    </recommendedName>
</protein>
<dbReference type="InterPro" id="IPR002355">
    <property type="entry name" value="Cu_oxidase_Cu_BS"/>
</dbReference>
<dbReference type="InterPro" id="IPR045087">
    <property type="entry name" value="Cu-oxidase_fam"/>
</dbReference>
<dbReference type="InterPro" id="IPR001117">
    <property type="entry name" value="Cu-oxidase_2nd"/>
</dbReference>
<sequence>MEWYRNNYKANVKGLMNPIAKGGPALPTANSNLINGKMRFDCSQTKLTCDTASYAAFNFTSGKNHRLRLMNIGSGAVQKFSIDNHVMQVISNDCMPIQPYNTSVISLGVGQRADVVVFGSGKKGDKYWMRSNIVTCSINDGVLAEARAVIYYQGADISTLPTAPPNQGPSASTSPMSCGNDPLTSTIPTYPIAVATPNVTQEFDITLKSNGTHMLYTMNNVSFRADFNDPVLNHAFDSTLKTLPINRNVWNLGTATEARVVIYNYNDAPHPIHLHGHNMQVLNLGMGKWDGSIVRASNPQRRDVQVMPPAASATVPSFLVIQWTANNPGVWALHCHFAWHSSLGLVTTVVERQSLMQSVLQNAAMTISPVCQNWNAFTQKGPLLSDTDSGL</sequence>
<evidence type="ECO:0008006" key="7">
    <source>
        <dbReference type="Google" id="ProtNLM"/>
    </source>
</evidence>
<dbReference type="GO" id="GO:0005507">
    <property type="term" value="F:copper ion binding"/>
    <property type="evidence" value="ECO:0007669"/>
    <property type="project" value="InterPro"/>
</dbReference>
<dbReference type="PANTHER" id="PTHR11709:SF145">
    <property type="entry name" value="LCC1"/>
    <property type="match status" value="1"/>
</dbReference>
<evidence type="ECO:0000313" key="6">
    <source>
        <dbReference type="Proteomes" id="UP000309340"/>
    </source>
</evidence>
<dbReference type="STRING" id="329884.A0A4U0XGW8"/>
<evidence type="ECO:0000313" key="5">
    <source>
        <dbReference type="EMBL" id="TKA76282.1"/>
    </source>
</evidence>
<dbReference type="Pfam" id="PF00394">
    <property type="entry name" value="Cu-oxidase"/>
    <property type="match status" value="1"/>
</dbReference>
<dbReference type="CDD" id="cd13901">
    <property type="entry name" value="CuRO_3_MaLCC_like"/>
    <property type="match status" value="1"/>
</dbReference>
<keyword evidence="2" id="KW-0479">Metal-binding</keyword>
<gene>
    <name evidence="5" type="ORF">B0A55_01834</name>
</gene>